<keyword evidence="4" id="KW-1185">Reference proteome</keyword>
<evidence type="ECO:0000256" key="1">
    <source>
        <dbReference type="SAM" id="Coils"/>
    </source>
</evidence>
<dbReference type="EMBL" id="FO681348">
    <property type="protein sequence ID" value="CCV66475.1"/>
    <property type="molecule type" value="Genomic_DNA"/>
</dbReference>
<gene>
    <name evidence="3" type="ORF">BN85314540</name>
</gene>
<dbReference type="Proteomes" id="UP000032737">
    <property type="component" value="Chromosome"/>
</dbReference>
<dbReference type="STRING" id="61635.BN85314540"/>
<proteinExistence type="predicted"/>
<evidence type="ECO:0000313" key="3">
    <source>
        <dbReference type="EMBL" id="CCV66475.1"/>
    </source>
</evidence>
<feature type="transmembrane region" description="Helical" evidence="2">
    <location>
        <begin position="14"/>
        <end position="37"/>
    </location>
</feature>
<evidence type="ECO:0000256" key="2">
    <source>
        <dbReference type="SAM" id="Phobius"/>
    </source>
</evidence>
<keyword evidence="2" id="KW-0812">Transmembrane</keyword>
<organism evidence="3 4">
    <name type="scientific">Acholeplasma brassicae</name>
    <dbReference type="NCBI Taxonomy" id="61635"/>
    <lineage>
        <taxon>Bacteria</taxon>
        <taxon>Bacillati</taxon>
        <taxon>Mycoplasmatota</taxon>
        <taxon>Mollicutes</taxon>
        <taxon>Acholeplasmatales</taxon>
        <taxon>Acholeplasmataceae</taxon>
        <taxon>Acholeplasma</taxon>
    </lineage>
</organism>
<evidence type="ECO:0000313" key="4">
    <source>
        <dbReference type="Proteomes" id="UP000032737"/>
    </source>
</evidence>
<keyword evidence="2" id="KW-0472">Membrane</keyword>
<feature type="coiled-coil region" evidence="1">
    <location>
        <begin position="36"/>
        <end position="63"/>
    </location>
</feature>
<accession>U4KPZ7</accession>
<keyword evidence="2" id="KW-1133">Transmembrane helix</keyword>
<dbReference type="RefSeq" id="WP_030005335.1">
    <property type="nucleotide sequence ID" value="NC_022549.1"/>
</dbReference>
<reference evidence="3 4" key="1">
    <citation type="journal article" date="2013" name="J. Mol. Microbiol. Biotechnol.">
        <title>Analysis of the Complete Genomes of Acholeplasma brassicae , A. palmae and A. laidlawii and Their Comparison to the Obligate Parasites from ' Candidatus Phytoplasma'.</title>
        <authorList>
            <person name="Kube M."/>
            <person name="Siewert C."/>
            <person name="Migdoll A.M."/>
            <person name="Duduk B."/>
            <person name="Holz S."/>
            <person name="Rabus R."/>
            <person name="Seemuller E."/>
            <person name="Mitrovic J."/>
            <person name="Muller I."/>
            <person name="Buttner C."/>
            <person name="Reinhardt R."/>
        </authorList>
    </citation>
    <scope>NUCLEOTIDE SEQUENCE [LARGE SCALE GENOMIC DNA]</scope>
    <source>
        <strain evidence="4">0502</strain>
    </source>
</reference>
<protein>
    <submittedName>
        <fullName evidence="3">Uncharacterized protein</fullName>
    </submittedName>
</protein>
<sequence length="63" mass="7655">MNDLNQFSEIGLDVLGITLVVTILVFLIIRELVMWYWKINKRIKKQERQIELLEEILREIKKK</sequence>
<keyword evidence="1" id="KW-0175">Coiled coil</keyword>
<dbReference type="AlphaFoldDB" id="U4KPZ7"/>
<name>U4KPZ7_9MOLU</name>
<dbReference type="HOGENOM" id="CLU_2875339_0_0_14"/>
<dbReference type="KEGG" id="abra:BN85314540"/>